<dbReference type="PRINTS" id="PR00413">
    <property type="entry name" value="HADHALOGNASE"/>
</dbReference>
<dbReference type="Pfam" id="PF00702">
    <property type="entry name" value="Hydrolase"/>
    <property type="match status" value="1"/>
</dbReference>
<reference evidence="5 6" key="1">
    <citation type="submission" date="2015-12" db="EMBL/GenBank/DDBJ databases">
        <title>Genome sequence of Streptomyces sp. G25.</title>
        <authorList>
            <person name="Poehlein A."/>
            <person name="Roettig A."/>
            <person name="Hiessl S."/>
            <person name="Hauschild P."/>
            <person name="Schauer J."/>
            <person name="Madkour M.H."/>
            <person name="Al-Ansari A.M."/>
            <person name="Almakishah N.H."/>
            <person name="Steinbuechel A."/>
            <person name="Daniel R."/>
        </authorList>
    </citation>
    <scope>NUCLEOTIDE SEQUENCE [LARGE SCALE GENOMIC DNA]</scope>
    <source>
        <strain evidence="6">G25(2015)</strain>
    </source>
</reference>
<evidence type="ECO:0000256" key="1">
    <source>
        <dbReference type="ARBA" id="ARBA00001946"/>
    </source>
</evidence>
<evidence type="ECO:0000256" key="4">
    <source>
        <dbReference type="ARBA" id="ARBA00022842"/>
    </source>
</evidence>
<gene>
    <name evidence="5" type="primary">hdl IVa_2</name>
    <name evidence="5" type="ORF">STSP_36730</name>
</gene>
<dbReference type="PANTHER" id="PTHR46470">
    <property type="entry name" value="N-ACYLNEURAMINATE-9-PHOSPHATASE"/>
    <property type="match status" value="1"/>
</dbReference>
<proteinExistence type="predicted"/>
<dbReference type="GO" id="GO:0046872">
    <property type="term" value="F:metal ion binding"/>
    <property type="evidence" value="ECO:0007669"/>
    <property type="project" value="UniProtKB-KW"/>
</dbReference>
<comment type="cofactor">
    <cofactor evidence="1">
        <name>Mg(2+)</name>
        <dbReference type="ChEBI" id="CHEBI:18420"/>
    </cofactor>
</comment>
<dbReference type="GO" id="GO:0018784">
    <property type="term" value="F:(S)-2-haloacid dehalogenase activity"/>
    <property type="evidence" value="ECO:0007669"/>
    <property type="project" value="UniProtKB-EC"/>
</dbReference>
<keyword evidence="4" id="KW-0460">Magnesium</keyword>
<dbReference type="EC" id="3.8.1.2" evidence="5"/>
<keyword evidence="2" id="KW-0479">Metal-binding</keyword>
<dbReference type="STRING" id="1716141.STSP_36730"/>
<dbReference type="InterPro" id="IPR036412">
    <property type="entry name" value="HAD-like_sf"/>
</dbReference>
<evidence type="ECO:0000313" key="6">
    <source>
        <dbReference type="Proteomes" id="UP000077381"/>
    </source>
</evidence>
<evidence type="ECO:0000256" key="3">
    <source>
        <dbReference type="ARBA" id="ARBA00022801"/>
    </source>
</evidence>
<organism evidence="5 6">
    <name type="scientific">Streptomyces jeddahensis</name>
    <dbReference type="NCBI Taxonomy" id="1716141"/>
    <lineage>
        <taxon>Bacteria</taxon>
        <taxon>Bacillati</taxon>
        <taxon>Actinomycetota</taxon>
        <taxon>Actinomycetes</taxon>
        <taxon>Kitasatosporales</taxon>
        <taxon>Streptomycetaceae</taxon>
        <taxon>Streptomyces</taxon>
    </lineage>
</organism>
<dbReference type="InterPro" id="IPR023214">
    <property type="entry name" value="HAD_sf"/>
</dbReference>
<dbReference type="AlphaFoldDB" id="A0A177HQL8"/>
<keyword evidence="3 5" id="KW-0378">Hydrolase</keyword>
<dbReference type="InterPro" id="IPR051400">
    <property type="entry name" value="HAD-like_hydrolase"/>
</dbReference>
<accession>A0A177HQL8</accession>
<dbReference type="NCBIfam" id="TIGR01549">
    <property type="entry name" value="HAD-SF-IA-v1"/>
    <property type="match status" value="1"/>
</dbReference>
<name>A0A177HQL8_9ACTN</name>
<dbReference type="GO" id="GO:0044281">
    <property type="term" value="P:small molecule metabolic process"/>
    <property type="evidence" value="ECO:0007669"/>
    <property type="project" value="UniProtKB-ARBA"/>
</dbReference>
<protein>
    <submittedName>
        <fullName evidence="5">(S)-2-haloacid dehalogenase 4A</fullName>
        <ecNumber evidence="5">3.8.1.2</ecNumber>
    </submittedName>
</protein>
<dbReference type="Proteomes" id="UP000077381">
    <property type="component" value="Unassembled WGS sequence"/>
</dbReference>
<dbReference type="Gene3D" id="3.40.50.1000">
    <property type="entry name" value="HAD superfamily/HAD-like"/>
    <property type="match status" value="1"/>
</dbReference>
<evidence type="ECO:0000256" key="2">
    <source>
        <dbReference type="ARBA" id="ARBA00022723"/>
    </source>
</evidence>
<dbReference type="PANTHER" id="PTHR46470:SF2">
    <property type="entry name" value="GLYCERALDEHYDE 3-PHOSPHATE PHOSPHATASE"/>
    <property type="match status" value="1"/>
</dbReference>
<dbReference type="GO" id="GO:0016791">
    <property type="term" value="F:phosphatase activity"/>
    <property type="evidence" value="ECO:0007669"/>
    <property type="project" value="TreeGrafter"/>
</dbReference>
<dbReference type="PATRIC" id="fig|1716141.3.peg.3856"/>
<sequence>MIYSLGVPLLMLDLDNTLVDRDAAFRAAVQAFLADHGLPDSDLAWVMTVDASGYTARHDVGAAMADRYGAAVSTTAIDALLDTGAADRVVLAGATREALERARAGGWTCVIVTNGRIAQQEAKIRNTGLDRLVDGWVVSEAVGRKKPEPEIFHAAAHAVGVALPGAWVIGDSPHADIAGANALGLRSVWVSDGRSWTQPRYRPTLVADDVGSAIDCVVDAPSRG</sequence>
<evidence type="ECO:0000313" key="5">
    <source>
        <dbReference type="EMBL" id="OAH13026.1"/>
    </source>
</evidence>
<dbReference type="SFLD" id="SFLDG01129">
    <property type="entry name" value="C1.5:_HAD__Beta-PGM__Phosphata"/>
    <property type="match status" value="1"/>
</dbReference>
<dbReference type="NCBIfam" id="TIGR01509">
    <property type="entry name" value="HAD-SF-IA-v3"/>
    <property type="match status" value="1"/>
</dbReference>
<dbReference type="RefSeq" id="WP_232789692.1">
    <property type="nucleotide sequence ID" value="NZ_LOHS01000084.1"/>
</dbReference>
<comment type="caution">
    <text evidence="5">The sequence shown here is derived from an EMBL/GenBank/DDBJ whole genome shotgun (WGS) entry which is preliminary data.</text>
</comment>
<dbReference type="SFLD" id="SFLDS00003">
    <property type="entry name" value="Haloacid_Dehalogenase"/>
    <property type="match status" value="1"/>
</dbReference>
<dbReference type="SUPFAM" id="SSF56784">
    <property type="entry name" value="HAD-like"/>
    <property type="match status" value="1"/>
</dbReference>
<dbReference type="EMBL" id="LOHS01000084">
    <property type="protein sequence ID" value="OAH13026.1"/>
    <property type="molecule type" value="Genomic_DNA"/>
</dbReference>
<dbReference type="InterPro" id="IPR006439">
    <property type="entry name" value="HAD-SF_hydro_IA"/>
</dbReference>
<keyword evidence="6" id="KW-1185">Reference proteome</keyword>
<dbReference type="Gene3D" id="1.10.150.520">
    <property type="match status" value="1"/>
</dbReference>